<feature type="region of interest" description="Disordered" evidence="1">
    <location>
        <begin position="1"/>
        <end position="28"/>
    </location>
</feature>
<keyword evidence="3" id="KW-1185">Reference proteome</keyword>
<proteinExistence type="predicted"/>
<name>A0A067Q0N9_9AGAM</name>
<dbReference type="EMBL" id="KL197723">
    <property type="protein sequence ID" value="KDQ56171.1"/>
    <property type="molecule type" value="Genomic_DNA"/>
</dbReference>
<reference evidence="3" key="1">
    <citation type="journal article" date="2014" name="Proc. Natl. Acad. Sci. U.S.A.">
        <title>Extensive sampling of basidiomycete genomes demonstrates inadequacy of the white-rot/brown-rot paradigm for wood decay fungi.</title>
        <authorList>
            <person name="Riley R."/>
            <person name="Salamov A.A."/>
            <person name="Brown D.W."/>
            <person name="Nagy L.G."/>
            <person name="Floudas D."/>
            <person name="Held B.W."/>
            <person name="Levasseur A."/>
            <person name="Lombard V."/>
            <person name="Morin E."/>
            <person name="Otillar R."/>
            <person name="Lindquist E.A."/>
            <person name="Sun H."/>
            <person name="LaButti K.M."/>
            <person name="Schmutz J."/>
            <person name="Jabbour D."/>
            <person name="Luo H."/>
            <person name="Baker S.E."/>
            <person name="Pisabarro A.G."/>
            <person name="Walton J.D."/>
            <person name="Blanchette R.A."/>
            <person name="Henrissat B."/>
            <person name="Martin F."/>
            <person name="Cullen D."/>
            <person name="Hibbett D.S."/>
            <person name="Grigoriev I.V."/>
        </authorList>
    </citation>
    <scope>NUCLEOTIDE SEQUENCE [LARGE SCALE GENOMIC DNA]</scope>
    <source>
        <strain evidence="3">MUCL 33604</strain>
    </source>
</reference>
<organism evidence="2 3">
    <name type="scientific">Jaapia argillacea MUCL 33604</name>
    <dbReference type="NCBI Taxonomy" id="933084"/>
    <lineage>
        <taxon>Eukaryota</taxon>
        <taxon>Fungi</taxon>
        <taxon>Dikarya</taxon>
        <taxon>Basidiomycota</taxon>
        <taxon>Agaricomycotina</taxon>
        <taxon>Agaricomycetes</taxon>
        <taxon>Agaricomycetidae</taxon>
        <taxon>Jaapiales</taxon>
        <taxon>Jaapiaceae</taxon>
        <taxon>Jaapia</taxon>
    </lineage>
</organism>
<sequence length="255" mass="28295">MSKGFAKGEPPLSSTPRTTASNKLESIDRPSPLKSLGCATLAPPATCIPIFLEWTIKSLNLSPIHYLSIIQTPSPSILPSLPSMHSRTFPSRSGITDVGPQSHLPPLPSDFTLPKLYHLTARPELILRLLQNTDASMAFPCLHEFTLALNEVSEKVEDTLERMYVTLDQIRRLPEPATARITVPSKTLLLSLDGYDRPDIEASELPVDNLHFIALLFHEVYVPSLELDDLKLIPQWVKTSFPSLKGFSLFHGNSH</sequence>
<evidence type="ECO:0000256" key="1">
    <source>
        <dbReference type="SAM" id="MobiDB-lite"/>
    </source>
</evidence>
<evidence type="ECO:0000313" key="3">
    <source>
        <dbReference type="Proteomes" id="UP000027265"/>
    </source>
</evidence>
<dbReference type="AlphaFoldDB" id="A0A067Q0N9"/>
<gene>
    <name evidence="2" type="ORF">JAAARDRAFT_322347</name>
</gene>
<dbReference type="InParanoid" id="A0A067Q0N9"/>
<evidence type="ECO:0000313" key="2">
    <source>
        <dbReference type="EMBL" id="KDQ56171.1"/>
    </source>
</evidence>
<accession>A0A067Q0N9</accession>
<feature type="compositionally biased region" description="Polar residues" evidence="1">
    <location>
        <begin position="12"/>
        <end position="24"/>
    </location>
</feature>
<dbReference type="Proteomes" id="UP000027265">
    <property type="component" value="Unassembled WGS sequence"/>
</dbReference>
<protein>
    <submittedName>
        <fullName evidence="2">Uncharacterized protein</fullName>
    </submittedName>
</protein>
<dbReference type="HOGENOM" id="CLU_1090142_0_0_1"/>